<keyword evidence="3" id="KW-1185">Reference proteome</keyword>
<dbReference type="EMBL" id="AP009389">
    <property type="protein sequence ID" value="BAF59604.1"/>
    <property type="molecule type" value="Genomic_DNA"/>
</dbReference>
<dbReference type="HOGENOM" id="CLU_109297_1_0_9"/>
<feature type="transmembrane region" description="Helical" evidence="1">
    <location>
        <begin position="99"/>
        <end position="122"/>
    </location>
</feature>
<gene>
    <name evidence="2" type="ordered locus">PTH_1423</name>
</gene>
<reference evidence="3" key="1">
    <citation type="journal article" date="2008" name="Genome Res.">
        <title>The genome of Pelotomaculum thermopropionicum reveals niche-associated evolution in anaerobic microbiota.</title>
        <authorList>
            <person name="Kosaka T."/>
            <person name="Kato S."/>
            <person name="Shimoyama T."/>
            <person name="Ishii S."/>
            <person name="Abe T."/>
            <person name="Watanabe K."/>
        </authorList>
    </citation>
    <scope>NUCLEOTIDE SEQUENCE [LARGE SCALE GENOMIC DNA]</scope>
    <source>
        <strain evidence="3">DSM 13744 / JCM 10971 / SI</strain>
    </source>
</reference>
<dbReference type="InterPro" id="IPR007403">
    <property type="entry name" value="DUF456"/>
</dbReference>
<dbReference type="Pfam" id="PF04306">
    <property type="entry name" value="DUF456"/>
    <property type="match status" value="1"/>
</dbReference>
<sequence>MLIYGIFVNFSNLPWTFYAGQGLAVILIFLIDYLAGIWGVRRYGGSGAAVWGSLIGGLLGVILLGPFGLIFGPFIGAIAGELYHKSPLEKAFQVGIGTIIGLLGSTVLKLAVEAVMIAWFFIKVF</sequence>
<dbReference type="eggNOG" id="COG2839">
    <property type="taxonomic scope" value="Bacteria"/>
</dbReference>
<organism evidence="2 3">
    <name type="scientific">Pelotomaculum thermopropionicum (strain DSM 13744 / JCM 10971 / SI)</name>
    <dbReference type="NCBI Taxonomy" id="370438"/>
    <lineage>
        <taxon>Bacteria</taxon>
        <taxon>Bacillati</taxon>
        <taxon>Bacillota</taxon>
        <taxon>Clostridia</taxon>
        <taxon>Eubacteriales</taxon>
        <taxon>Desulfotomaculaceae</taxon>
        <taxon>Pelotomaculum</taxon>
    </lineage>
</organism>
<dbReference type="Proteomes" id="UP000006556">
    <property type="component" value="Chromosome"/>
</dbReference>
<dbReference type="PANTHER" id="PTHR39165">
    <property type="entry name" value="IG HYPOTHETICAL 17883"/>
    <property type="match status" value="1"/>
</dbReference>
<accession>A5D2C5</accession>
<keyword evidence="1" id="KW-0472">Membrane</keyword>
<feature type="transmembrane region" description="Helical" evidence="1">
    <location>
        <begin position="15"/>
        <end position="36"/>
    </location>
</feature>
<dbReference type="PANTHER" id="PTHR39165:SF1">
    <property type="entry name" value="DUF456 DOMAIN-CONTAINING PROTEIN"/>
    <property type="match status" value="1"/>
</dbReference>
<evidence type="ECO:0000313" key="2">
    <source>
        <dbReference type="EMBL" id="BAF59604.1"/>
    </source>
</evidence>
<evidence type="ECO:0000256" key="1">
    <source>
        <dbReference type="SAM" id="Phobius"/>
    </source>
</evidence>
<name>A5D2C5_PELTS</name>
<protein>
    <submittedName>
        <fullName evidence="2">Uncharacterized protein conserved in bacteria</fullName>
    </submittedName>
</protein>
<keyword evidence="1" id="KW-0812">Transmembrane</keyword>
<proteinExistence type="predicted"/>
<dbReference type="AlphaFoldDB" id="A5D2C5"/>
<dbReference type="KEGG" id="pth:PTH_1423"/>
<feature type="transmembrane region" description="Helical" evidence="1">
    <location>
        <begin position="48"/>
        <end position="79"/>
    </location>
</feature>
<evidence type="ECO:0000313" key="3">
    <source>
        <dbReference type="Proteomes" id="UP000006556"/>
    </source>
</evidence>
<keyword evidence="1" id="KW-1133">Transmembrane helix</keyword>